<evidence type="ECO:0000256" key="1">
    <source>
        <dbReference type="ARBA" id="ARBA00023125"/>
    </source>
</evidence>
<dbReference type="Proteomes" id="UP000606115">
    <property type="component" value="Unassembled WGS sequence"/>
</dbReference>
<dbReference type="InterPro" id="IPR050109">
    <property type="entry name" value="HTH-type_TetR-like_transc_reg"/>
</dbReference>
<dbReference type="Gene3D" id="1.10.357.10">
    <property type="entry name" value="Tetracycline Repressor, domain 2"/>
    <property type="match status" value="1"/>
</dbReference>
<keyword evidence="1 2" id="KW-0238">DNA-binding</keyword>
<evidence type="ECO:0000313" key="4">
    <source>
        <dbReference type="EMBL" id="GGJ46364.1"/>
    </source>
</evidence>
<comment type="caution">
    <text evidence="4">The sequence shown here is derived from an EMBL/GenBank/DDBJ whole genome shotgun (WGS) entry which is preliminary data.</text>
</comment>
<dbReference type="Pfam" id="PF00440">
    <property type="entry name" value="TetR_N"/>
    <property type="match status" value="1"/>
</dbReference>
<dbReference type="PANTHER" id="PTHR30055">
    <property type="entry name" value="HTH-TYPE TRANSCRIPTIONAL REGULATOR RUTR"/>
    <property type="match status" value="1"/>
</dbReference>
<dbReference type="InterPro" id="IPR009057">
    <property type="entry name" value="Homeodomain-like_sf"/>
</dbReference>
<sequence length="235" mass="25896">MLNSRIMISSSAVPSAALDLLITQGFDTTSVDELAATAGMSRSTFFRRFGSKENMVFADQEMIITHVKTTLAASSVSATQTLIDAAHVVFDQYTMNPEAAQLRHRLLSSVPSLRERELVSTHRYERAFYDFLSARELTNTAPHRALSLGISAGLVAIHNDHLRLWLRDPSATDREHLAADVSLFLDRFADLLDPNHAPKAKSSKAPRVVVSVLDAGDDEQAVLDAVSKALREHRD</sequence>
<proteinExistence type="predicted"/>
<reference evidence="5" key="1">
    <citation type="journal article" date="2019" name="Int. J. Syst. Evol. Microbiol.">
        <title>The Global Catalogue of Microorganisms (GCM) 10K type strain sequencing project: providing services to taxonomists for standard genome sequencing and annotation.</title>
        <authorList>
            <consortium name="The Broad Institute Genomics Platform"/>
            <consortium name="The Broad Institute Genome Sequencing Center for Infectious Disease"/>
            <person name="Wu L."/>
            <person name="Ma J."/>
        </authorList>
    </citation>
    <scope>NUCLEOTIDE SEQUENCE [LARGE SCALE GENOMIC DNA]</scope>
    <source>
        <strain evidence="5">CGMCC 1.3685</strain>
    </source>
</reference>
<gene>
    <name evidence="4" type="ORF">GCM10007173_01130</name>
</gene>
<name>A0ABQ2D4X0_9MICC</name>
<dbReference type="InterPro" id="IPR001647">
    <property type="entry name" value="HTH_TetR"/>
</dbReference>
<dbReference type="PROSITE" id="PS50977">
    <property type="entry name" value="HTH_TETR_2"/>
    <property type="match status" value="1"/>
</dbReference>
<organism evidence="4 5">
    <name type="scientific">Glutamicibacter ardleyensis</name>
    <dbReference type="NCBI Taxonomy" id="225894"/>
    <lineage>
        <taxon>Bacteria</taxon>
        <taxon>Bacillati</taxon>
        <taxon>Actinomycetota</taxon>
        <taxon>Actinomycetes</taxon>
        <taxon>Micrococcales</taxon>
        <taxon>Micrococcaceae</taxon>
        <taxon>Glutamicibacter</taxon>
    </lineage>
</organism>
<evidence type="ECO:0000313" key="5">
    <source>
        <dbReference type="Proteomes" id="UP000606115"/>
    </source>
</evidence>
<dbReference type="SUPFAM" id="SSF46689">
    <property type="entry name" value="Homeodomain-like"/>
    <property type="match status" value="1"/>
</dbReference>
<feature type="domain" description="HTH tetR-type" evidence="3">
    <location>
        <begin position="7"/>
        <end position="67"/>
    </location>
</feature>
<dbReference type="PRINTS" id="PR00455">
    <property type="entry name" value="HTHTETR"/>
</dbReference>
<feature type="DNA-binding region" description="H-T-H motif" evidence="2">
    <location>
        <begin position="30"/>
        <end position="49"/>
    </location>
</feature>
<evidence type="ECO:0000256" key="2">
    <source>
        <dbReference type="PROSITE-ProRule" id="PRU00335"/>
    </source>
</evidence>
<keyword evidence="5" id="KW-1185">Reference proteome</keyword>
<evidence type="ECO:0000259" key="3">
    <source>
        <dbReference type="PROSITE" id="PS50977"/>
    </source>
</evidence>
<protein>
    <recommendedName>
        <fullName evidence="3">HTH tetR-type domain-containing protein</fullName>
    </recommendedName>
</protein>
<dbReference type="EMBL" id="BMKX01000001">
    <property type="protein sequence ID" value="GGJ46364.1"/>
    <property type="molecule type" value="Genomic_DNA"/>
</dbReference>
<dbReference type="PANTHER" id="PTHR30055:SF226">
    <property type="entry name" value="HTH-TYPE TRANSCRIPTIONAL REGULATOR PKSA"/>
    <property type="match status" value="1"/>
</dbReference>
<accession>A0ABQ2D4X0</accession>